<dbReference type="AlphaFoldDB" id="A0A8S2W8Q8"/>
<feature type="non-terminal residue" evidence="2">
    <location>
        <position position="1"/>
    </location>
</feature>
<name>A0A8S2W8Q8_9BILA</name>
<protein>
    <submittedName>
        <fullName evidence="2">Uncharacterized protein</fullName>
    </submittedName>
</protein>
<proteinExistence type="predicted"/>
<dbReference type="EMBL" id="CAJOBA010077339">
    <property type="protein sequence ID" value="CAF4424213.1"/>
    <property type="molecule type" value="Genomic_DNA"/>
</dbReference>
<reference evidence="2" key="1">
    <citation type="submission" date="2021-02" db="EMBL/GenBank/DDBJ databases">
        <authorList>
            <person name="Nowell W R."/>
        </authorList>
    </citation>
    <scope>NUCLEOTIDE SEQUENCE</scope>
</reference>
<gene>
    <name evidence="1" type="ORF">OVA965_LOCUS42636</name>
    <name evidence="2" type="ORF">TMI583_LOCUS44604</name>
</gene>
<dbReference type="Proteomes" id="UP000677228">
    <property type="component" value="Unassembled WGS sequence"/>
</dbReference>
<dbReference type="Proteomes" id="UP000682733">
    <property type="component" value="Unassembled WGS sequence"/>
</dbReference>
<evidence type="ECO:0000313" key="3">
    <source>
        <dbReference type="Proteomes" id="UP000682733"/>
    </source>
</evidence>
<evidence type="ECO:0000313" key="1">
    <source>
        <dbReference type="EMBL" id="CAF1610748.1"/>
    </source>
</evidence>
<sequence>LYSYFEKNYIGAPRPAPGLRRQNIASPAPVRRDDPRYSIKFWNVFERADMELPRTNNGLAGWHNAFHGSVNADHPSTHALIKLLVKAENSTMVTATQLEVRTITASQRSNQEGTEIKIRNMIDGYNHTH</sequence>
<comment type="caution">
    <text evidence="2">The sequence shown here is derived from an EMBL/GenBank/DDBJ whole genome shotgun (WGS) entry which is preliminary data.</text>
</comment>
<evidence type="ECO:0000313" key="2">
    <source>
        <dbReference type="EMBL" id="CAF4424213.1"/>
    </source>
</evidence>
<accession>A0A8S2W8Q8</accession>
<organism evidence="2 3">
    <name type="scientific">Didymodactylos carnosus</name>
    <dbReference type="NCBI Taxonomy" id="1234261"/>
    <lineage>
        <taxon>Eukaryota</taxon>
        <taxon>Metazoa</taxon>
        <taxon>Spiralia</taxon>
        <taxon>Gnathifera</taxon>
        <taxon>Rotifera</taxon>
        <taxon>Eurotatoria</taxon>
        <taxon>Bdelloidea</taxon>
        <taxon>Philodinida</taxon>
        <taxon>Philodinidae</taxon>
        <taxon>Didymodactylos</taxon>
    </lineage>
</organism>
<dbReference type="EMBL" id="CAJNOK010053091">
    <property type="protein sequence ID" value="CAF1610748.1"/>
    <property type="molecule type" value="Genomic_DNA"/>
</dbReference>